<organism evidence="1 2">
    <name type="scientific">Halorubrum tailed virus 29</name>
    <dbReference type="NCBI Taxonomy" id="2878010"/>
    <lineage>
        <taxon>Viruses</taxon>
        <taxon>Duplodnaviria</taxon>
        <taxon>Heunggongvirae</taxon>
        <taxon>Uroviricota</taxon>
        <taxon>Caudoviricetes</taxon>
        <taxon>Kirjokansivirales</taxon>
        <taxon>Haloferuviridae</taxon>
        <taxon>Dpdavirus</taxon>
        <taxon>Dpdavirus caudatum</taxon>
        <taxon>Dpdavirus HRTV29</taxon>
    </lineage>
</organism>
<name>A0AAE8XZE7_9CAUD</name>
<evidence type="ECO:0000313" key="2">
    <source>
        <dbReference type="Proteomes" id="UP000827282"/>
    </source>
</evidence>
<gene>
    <name evidence="1" type="ORF">HRTV-29_gp3</name>
</gene>
<proteinExistence type="predicted"/>
<reference evidence="1" key="1">
    <citation type="submission" date="2021-05" db="EMBL/GenBank/DDBJ databases">
        <title>Diversity, taxonomy and evolution of archaeal viruses of the class Caudoviricetes.</title>
        <authorList>
            <person name="Liu Y."/>
            <person name="Demina T.A."/>
            <person name="Roux S."/>
            <person name="Aiewsakun P."/>
            <person name="Kazlauskas D."/>
            <person name="Simmonds P."/>
            <person name="Prangishvili D."/>
            <person name="Oksanen H.M."/>
            <person name="Krupovic M."/>
        </authorList>
    </citation>
    <scope>NUCLEOTIDE SEQUENCE</scope>
    <source>
        <strain evidence="1">HRTV-29/29</strain>
    </source>
</reference>
<protein>
    <submittedName>
        <fullName evidence="1">Uncharacterized protein</fullName>
    </submittedName>
</protein>
<accession>A0AAE8XZE7</accession>
<evidence type="ECO:0000313" key="1">
    <source>
        <dbReference type="EMBL" id="UBF23281.1"/>
    </source>
</evidence>
<dbReference type="EMBL" id="MZ334526">
    <property type="protein sequence ID" value="UBF23281.1"/>
    <property type="molecule type" value="Genomic_DNA"/>
</dbReference>
<sequence length="39" mass="4305">MTTVYTVRDERGVTYPVFDAERAERLSRSGLTVTALSGV</sequence>
<dbReference type="Proteomes" id="UP000827282">
    <property type="component" value="Segment"/>
</dbReference>
<keyword evidence="2" id="KW-1185">Reference proteome</keyword>